<reference evidence="1" key="2">
    <citation type="submission" date="2025-09" db="UniProtKB">
        <authorList>
            <consortium name="Ensembl"/>
        </authorList>
    </citation>
    <scope>IDENTIFICATION</scope>
</reference>
<organism evidence="1 2">
    <name type="scientific">Accipiter nisus</name>
    <name type="common">Eurasian sparrowhawk</name>
    <dbReference type="NCBI Taxonomy" id="211598"/>
    <lineage>
        <taxon>Eukaryota</taxon>
        <taxon>Metazoa</taxon>
        <taxon>Chordata</taxon>
        <taxon>Craniata</taxon>
        <taxon>Vertebrata</taxon>
        <taxon>Euteleostomi</taxon>
        <taxon>Archelosauria</taxon>
        <taxon>Archosauria</taxon>
        <taxon>Dinosauria</taxon>
        <taxon>Saurischia</taxon>
        <taxon>Theropoda</taxon>
        <taxon>Coelurosauria</taxon>
        <taxon>Aves</taxon>
        <taxon>Neognathae</taxon>
        <taxon>Neoaves</taxon>
        <taxon>Telluraves</taxon>
        <taxon>Accipitrimorphae</taxon>
        <taxon>Accipitriformes</taxon>
        <taxon>Accipitridae</taxon>
        <taxon>Accipitrinae</taxon>
        <taxon>Accipiter</taxon>
    </lineage>
</organism>
<reference evidence="1" key="1">
    <citation type="submission" date="2025-08" db="UniProtKB">
        <authorList>
            <consortium name="Ensembl"/>
        </authorList>
    </citation>
    <scope>IDENTIFICATION</scope>
</reference>
<dbReference type="AlphaFoldDB" id="A0A8B9NEE6"/>
<proteinExistence type="predicted"/>
<dbReference type="Proteomes" id="UP000694541">
    <property type="component" value="Unplaced"/>
</dbReference>
<keyword evidence="2" id="KW-1185">Reference proteome</keyword>
<evidence type="ECO:0000313" key="2">
    <source>
        <dbReference type="Proteomes" id="UP000694541"/>
    </source>
</evidence>
<evidence type="ECO:0000313" key="1">
    <source>
        <dbReference type="Ensembl" id="ENSANIP00000020752.1"/>
    </source>
</evidence>
<sequence>MVAPNQCAITWYRSGFAWRKQRYHGRLGKTQTVAVLVAFPALFCCSSRTLGNSDSAAIWFFFHLQVSHQEVQPNTPFRSIDTAAKFTGVASAGWPFRARVSEQGLAAQSLAVNIYARNMLLQSSKQQSFSCTNLCSALPAAIRLLFDGDCVLFFVLMAMI</sequence>
<protein>
    <submittedName>
        <fullName evidence="1">Uncharacterized protein</fullName>
    </submittedName>
</protein>
<dbReference type="Ensembl" id="ENSANIT00000021441.1">
    <property type="protein sequence ID" value="ENSANIP00000020752.1"/>
    <property type="gene ID" value="ENSANIG00000014108.1"/>
</dbReference>
<accession>A0A8B9NEE6</accession>
<name>A0A8B9NEE6_9AVES</name>